<reference evidence="2 3" key="1">
    <citation type="submission" date="2018-06" db="EMBL/GenBank/DDBJ databases">
        <authorList>
            <consortium name="Pathogen Informatics"/>
            <person name="Doyle S."/>
        </authorList>
    </citation>
    <scope>NUCLEOTIDE SEQUENCE [LARGE SCALE GENOMIC DNA]</scope>
    <source>
        <strain evidence="2 3">NCTC13532</strain>
    </source>
</reference>
<dbReference type="RefSeq" id="WP_115621151.1">
    <property type="nucleotide sequence ID" value="NZ_CP033928.1"/>
</dbReference>
<accession>A0A381FMS7</accession>
<dbReference type="Proteomes" id="UP000269076">
    <property type="component" value="Chromosome"/>
</dbReference>
<reference evidence="1 4" key="2">
    <citation type="submission" date="2018-11" db="EMBL/GenBank/DDBJ databases">
        <title>Proposal to divide the Flavobacteriaceae and reorganize its genera based on Amino Acid Identity values calculated from whole genome sequences.</title>
        <authorList>
            <person name="Nicholson A.C."/>
            <person name="Gulvik C.A."/>
            <person name="Whitney A.M."/>
            <person name="Humrighouse B.W."/>
            <person name="Bell M."/>
            <person name="Holmes B."/>
            <person name="Steigerwalt A."/>
            <person name="Villarma A."/>
            <person name="Sheth M."/>
            <person name="Batra D."/>
            <person name="Pryor J."/>
            <person name="Bernardet J.-F."/>
            <person name="Hugo C."/>
            <person name="Kampfer P."/>
            <person name="Newman J."/>
            <person name="Mcquiston J.R."/>
        </authorList>
    </citation>
    <scope>NUCLEOTIDE SEQUENCE [LARGE SCALE GENOMIC DNA]</scope>
    <source>
        <strain evidence="1 4">G0211</strain>
    </source>
</reference>
<name>A0A381FMS7_9FLAO</name>
<evidence type="ECO:0000313" key="3">
    <source>
        <dbReference type="Proteomes" id="UP000254282"/>
    </source>
</evidence>
<protein>
    <submittedName>
        <fullName evidence="2">Uncharacterized protein</fullName>
    </submittedName>
</protein>
<evidence type="ECO:0000313" key="1">
    <source>
        <dbReference type="EMBL" id="AZA62341.1"/>
    </source>
</evidence>
<evidence type="ECO:0000313" key="2">
    <source>
        <dbReference type="EMBL" id="SUX47860.1"/>
    </source>
</evidence>
<proteinExistence type="predicted"/>
<gene>
    <name evidence="1" type="ORF">EG340_15460</name>
    <name evidence="2" type="ORF">NCTC13532_03452</name>
</gene>
<dbReference type="AlphaFoldDB" id="A0A381FMS7"/>
<dbReference type="EMBL" id="CP033928">
    <property type="protein sequence ID" value="AZA62341.1"/>
    <property type="molecule type" value="Genomic_DNA"/>
</dbReference>
<dbReference type="Proteomes" id="UP000254282">
    <property type="component" value="Unassembled WGS sequence"/>
</dbReference>
<evidence type="ECO:0000313" key="4">
    <source>
        <dbReference type="Proteomes" id="UP000269076"/>
    </source>
</evidence>
<organism evidence="2 3">
    <name type="scientific">Chryseobacterium indoltheticum</name>
    <dbReference type="NCBI Taxonomy" id="254"/>
    <lineage>
        <taxon>Bacteria</taxon>
        <taxon>Pseudomonadati</taxon>
        <taxon>Bacteroidota</taxon>
        <taxon>Flavobacteriia</taxon>
        <taxon>Flavobacteriales</taxon>
        <taxon>Weeksellaceae</taxon>
        <taxon>Chryseobacterium group</taxon>
        <taxon>Chryseobacterium</taxon>
    </lineage>
</organism>
<sequence>MKVLLQILLILIISFFKGQNIDTLANIPVEIESETEVRIYVGNGITNSGKVFRIYLNGNKKWNAELIQWFFPQKISNDEFKTIPPVVTKLKSKLPLQQVFLNIEALNIEYLPKEDFFQYKKSKNEVVFDEDEKEYVIMSQELNVLDGADFLVKFKAKAKRNEFHYINPHVYLKEYPGINEYEDFIKILKYVESNFNIKLD</sequence>
<dbReference type="EMBL" id="UFVR01000004">
    <property type="protein sequence ID" value="SUX47860.1"/>
    <property type="molecule type" value="Genomic_DNA"/>
</dbReference>